<gene>
    <name evidence="4" type="ORF">HMPREF9455_01452</name>
</gene>
<evidence type="ECO:0000256" key="2">
    <source>
        <dbReference type="SAM" id="SignalP"/>
    </source>
</evidence>
<dbReference type="SUPFAM" id="SSF49785">
    <property type="entry name" value="Galactose-binding domain-like"/>
    <property type="match status" value="1"/>
</dbReference>
<feature type="domain" description="Sialate O-acetylesterase" evidence="3">
    <location>
        <begin position="407"/>
        <end position="505"/>
    </location>
</feature>
<dbReference type="PANTHER" id="PTHR22901">
    <property type="entry name" value="SIALATE O-ACETYLESTERASE"/>
    <property type="match status" value="1"/>
</dbReference>
<dbReference type="InterPro" id="IPR036514">
    <property type="entry name" value="SGNH_hydro_sf"/>
</dbReference>
<dbReference type="InterPro" id="IPR005181">
    <property type="entry name" value="SASA"/>
</dbReference>
<feature type="chain" id="PRO_5003328895" description="Sialate O-acetylesterase domain-containing protein" evidence="2">
    <location>
        <begin position="21"/>
        <end position="646"/>
    </location>
</feature>
<dbReference type="SUPFAM" id="SSF52266">
    <property type="entry name" value="SGNH hydrolase"/>
    <property type="match status" value="1"/>
</dbReference>
<dbReference type="Proteomes" id="UP000004913">
    <property type="component" value="Unassembled WGS sequence"/>
</dbReference>
<dbReference type="AlphaFoldDB" id="F5IWI5"/>
<feature type="domain" description="Sialate O-acetylesterase" evidence="3">
    <location>
        <begin position="105"/>
        <end position="207"/>
    </location>
</feature>
<name>F5IWI5_9BACT</name>
<dbReference type="EMBL" id="ADLV01000017">
    <property type="protein sequence ID" value="EGK02495.1"/>
    <property type="molecule type" value="Genomic_DNA"/>
</dbReference>
<evidence type="ECO:0000256" key="1">
    <source>
        <dbReference type="ARBA" id="ARBA00022801"/>
    </source>
</evidence>
<sequence length="646" mass="72363">MKKNLTFLICFFSITFSVLHAEVKLPRIFSDNMVLQRDKPIKIWGWADKNETVEVSFLDQQKKVKADKNGNWTILLTPVSHGGPYTMQVKGKNNSITFQNILIGEVWLCSGQSNMEWQVKSSMNAKSEISNADFPQIRSFNVVKDLDMKPKSDLKGSWEVCSPATVGDFSAVAYFFARKLYQELNVPIGIINSSWGGTDIETWTSPESFSKLGDIFKERYKALNITDFDKFAKESEEGKKAFTQAMLNDPGVAESWFNPTLNTSTWKKMQVPKLWDGELGSVDGILWFRYALTLPESVEGKSGTIRLGPIDDNDVTWINGIKVGETNGYNINRSYAVPANVLKAGQNIITVKIVDNAGGGGLYGKPEDLTLDAGGKSYPLAGEWLYKVAVSNKAFNYVEFSPNMYSSLLYNAMINPIIQYPIKGAIWYQGENNAGQAYNYRTLFPNMITDWRTKWGYEFPFYWVQLANFMAKDDVPQDSDWAELREAQSMTLSLPKTGEAVITDIGEANDIHPRNKQDVGLRLALNALNKDYGKTDIIYSGPTFKSMEVDGDKAIISFNNIGKGLKSTSKYGYIEGFAIAGADNKFVWAKAYIEGDKVIVYSDNISKPVSVRYSWSNNPDVNLFNSEGLPAAPFRTDCLKGITQRD</sequence>
<feature type="signal peptide" evidence="2">
    <location>
        <begin position="1"/>
        <end position="20"/>
    </location>
</feature>
<evidence type="ECO:0000259" key="3">
    <source>
        <dbReference type="Pfam" id="PF03629"/>
    </source>
</evidence>
<keyword evidence="5" id="KW-1185">Reference proteome</keyword>
<evidence type="ECO:0000313" key="4">
    <source>
        <dbReference type="EMBL" id="EGK02495.1"/>
    </source>
</evidence>
<dbReference type="Pfam" id="PF03629">
    <property type="entry name" value="SASA"/>
    <property type="match status" value="2"/>
</dbReference>
<dbReference type="HOGENOM" id="CLU_015150_2_0_10"/>
<dbReference type="STRING" id="742766.HMPREF9455_01452"/>
<evidence type="ECO:0000313" key="5">
    <source>
        <dbReference type="Proteomes" id="UP000004913"/>
    </source>
</evidence>
<dbReference type="RefSeq" id="WP_006798967.1">
    <property type="nucleotide sequence ID" value="NZ_GL891981.1"/>
</dbReference>
<keyword evidence="1" id="KW-0378">Hydrolase</keyword>
<reference evidence="4 5" key="1">
    <citation type="submission" date="2011-04" db="EMBL/GenBank/DDBJ databases">
        <title>The Genome Sequence of Dysgonomonas gadei ATCC BAA-286.</title>
        <authorList>
            <consortium name="The Broad Institute Genome Sequencing Platform"/>
            <person name="Earl A."/>
            <person name="Ward D."/>
            <person name="Feldgarden M."/>
            <person name="Gevers D."/>
            <person name="Pudlo N."/>
            <person name="Martens E."/>
            <person name="Allen-Vercoe E."/>
            <person name="Young S.K."/>
            <person name="Zeng Q."/>
            <person name="Gargeya S."/>
            <person name="Fitzgerald M."/>
            <person name="Haas B."/>
            <person name="Abouelleil A."/>
            <person name="Alvarado L."/>
            <person name="Arachchi H.M."/>
            <person name="Berlin A."/>
            <person name="Brown A."/>
            <person name="Chapman S.B."/>
            <person name="Chen Z."/>
            <person name="Dunbar C."/>
            <person name="Freedman E."/>
            <person name="Gearin G."/>
            <person name="Gellesch M."/>
            <person name="Goldberg J."/>
            <person name="Griggs A."/>
            <person name="Gujja S."/>
            <person name="Heiman D."/>
            <person name="Howarth C."/>
            <person name="Larson L."/>
            <person name="Lui A."/>
            <person name="MacDonald P.J.P."/>
            <person name="Mehta T."/>
            <person name="Montmayeur A."/>
            <person name="Murphy C."/>
            <person name="Neiman D."/>
            <person name="Pearson M."/>
            <person name="Priest M."/>
            <person name="Roberts A."/>
            <person name="Saif S."/>
            <person name="Shea T."/>
            <person name="Shenoy N."/>
            <person name="Sisk P."/>
            <person name="Stolte C."/>
            <person name="Sykes S."/>
            <person name="Yandava C."/>
            <person name="Wortman J."/>
            <person name="Nusbaum C."/>
            <person name="Birren B."/>
        </authorList>
    </citation>
    <scope>NUCLEOTIDE SEQUENCE [LARGE SCALE GENOMIC DNA]</scope>
    <source>
        <strain evidence="4 5">ATCC BAA-286</strain>
    </source>
</reference>
<keyword evidence="2" id="KW-0732">Signal</keyword>
<dbReference type="InterPro" id="IPR039329">
    <property type="entry name" value="SIAE"/>
</dbReference>
<dbReference type="eggNOG" id="COG3250">
    <property type="taxonomic scope" value="Bacteria"/>
</dbReference>
<protein>
    <recommendedName>
        <fullName evidence="3">Sialate O-acetylesterase domain-containing protein</fullName>
    </recommendedName>
</protein>
<proteinExistence type="predicted"/>
<dbReference type="GO" id="GO:0001681">
    <property type="term" value="F:sialate O-acetylesterase activity"/>
    <property type="evidence" value="ECO:0007669"/>
    <property type="project" value="InterPro"/>
</dbReference>
<dbReference type="PANTHER" id="PTHR22901:SF0">
    <property type="entry name" value="SIALATE O-ACETYLESTERASE"/>
    <property type="match status" value="1"/>
</dbReference>
<comment type="caution">
    <text evidence="4">The sequence shown here is derived from an EMBL/GenBank/DDBJ whole genome shotgun (WGS) entry which is preliminary data.</text>
</comment>
<dbReference type="OrthoDB" id="9816001at2"/>
<dbReference type="GO" id="GO:0005975">
    <property type="term" value="P:carbohydrate metabolic process"/>
    <property type="evidence" value="ECO:0007669"/>
    <property type="project" value="TreeGrafter"/>
</dbReference>
<dbReference type="InterPro" id="IPR008979">
    <property type="entry name" value="Galactose-bd-like_sf"/>
</dbReference>
<accession>F5IWI5</accession>
<dbReference type="Gene3D" id="3.40.50.1110">
    <property type="entry name" value="SGNH hydrolase"/>
    <property type="match status" value="2"/>
</dbReference>
<organism evidence="4 5">
    <name type="scientific">Dysgonomonas gadei ATCC BAA-286</name>
    <dbReference type="NCBI Taxonomy" id="742766"/>
    <lineage>
        <taxon>Bacteria</taxon>
        <taxon>Pseudomonadati</taxon>
        <taxon>Bacteroidota</taxon>
        <taxon>Bacteroidia</taxon>
        <taxon>Bacteroidales</taxon>
        <taxon>Dysgonomonadaceae</taxon>
        <taxon>Dysgonomonas</taxon>
    </lineage>
</organism>